<dbReference type="EMBL" id="JBDJAW010000004">
    <property type="protein sequence ID" value="MEN3534949.1"/>
    <property type="molecule type" value="Genomic_DNA"/>
</dbReference>
<gene>
    <name evidence="4" type="ORF">AAH991_07540</name>
</gene>
<dbReference type="SUPFAM" id="SSF46955">
    <property type="entry name" value="Putative DNA-binding domain"/>
    <property type="match status" value="1"/>
</dbReference>
<comment type="caution">
    <text evidence="4">The sequence shown here is derived from an EMBL/GenBank/DDBJ whole genome shotgun (WGS) entry which is preliminary data.</text>
</comment>
<keyword evidence="1" id="KW-0238">DNA-binding</keyword>
<dbReference type="RefSeq" id="WP_346225023.1">
    <property type="nucleotide sequence ID" value="NZ_JBDJAW010000004.1"/>
</dbReference>
<evidence type="ECO:0000313" key="5">
    <source>
        <dbReference type="Proteomes" id="UP001447516"/>
    </source>
</evidence>
<evidence type="ECO:0000256" key="2">
    <source>
        <dbReference type="SAM" id="Coils"/>
    </source>
</evidence>
<dbReference type="PRINTS" id="PR00040">
    <property type="entry name" value="HTHMERR"/>
</dbReference>
<dbReference type="InterPro" id="IPR009061">
    <property type="entry name" value="DNA-bd_dom_put_sf"/>
</dbReference>
<evidence type="ECO:0000259" key="3">
    <source>
        <dbReference type="PROSITE" id="PS50937"/>
    </source>
</evidence>
<dbReference type="SMART" id="SM00422">
    <property type="entry name" value="HTH_MERR"/>
    <property type="match status" value="1"/>
</dbReference>
<evidence type="ECO:0000313" key="4">
    <source>
        <dbReference type="EMBL" id="MEN3534949.1"/>
    </source>
</evidence>
<dbReference type="PANTHER" id="PTHR30204">
    <property type="entry name" value="REDOX-CYCLING DRUG-SENSING TRANSCRIPTIONAL ACTIVATOR SOXR"/>
    <property type="match status" value="1"/>
</dbReference>
<dbReference type="Proteomes" id="UP001447516">
    <property type="component" value="Unassembled WGS sequence"/>
</dbReference>
<dbReference type="PANTHER" id="PTHR30204:SF97">
    <property type="entry name" value="MERR FAMILY REGULATORY PROTEIN"/>
    <property type="match status" value="1"/>
</dbReference>
<accession>A0ABV0AHZ2</accession>
<dbReference type="Pfam" id="PF13411">
    <property type="entry name" value="MerR_1"/>
    <property type="match status" value="1"/>
</dbReference>
<feature type="domain" description="HTH merR-type" evidence="3">
    <location>
        <begin position="16"/>
        <end position="84"/>
    </location>
</feature>
<dbReference type="PROSITE" id="PS50937">
    <property type="entry name" value="HTH_MERR_2"/>
    <property type="match status" value="1"/>
</dbReference>
<sequence length="153" mass="16946">MRPTVPVNVHMKSSEELTIGELADRFGLATHVLRHWESMGLIEPARRAGGQRRYGQDAPARVALILMGKEAGLGLRELSAVLSAADPMDHRDLLRRHVVELEQRIARARAAKDMIEHALACPHRFADCAHARERIAARIPPGRTDRPPTCGEA</sequence>
<keyword evidence="5" id="KW-1185">Reference proteome</keyword>
<dbReference type="Gene3D" id="1.10.1660.10">
    <property type="match status" value="1"/>
</dbReference>
<feature type="coiled-coil region" evidence="2">
    <location>
        <begin position="91"/>
        <end position="118"/>
    </location>
</feature>
<organism evidence="4 5">
    <name type="scientific">Microbispora maris</name>
    <dbReference type="NCBI Taxonomy" id="3144104"/>
    <lineage>
        <taxon>Bacteria</taxon>
        <taxon>Bacillati</taxon>
        <taxon>Actinomycetota</taxon>
        <taxon>Actinomycetes</taxon>
        <taxon>Streptosporangiales</taxon>
        <taxon>Streptosporangiaceae</taxon>
        <taxon>Microbispora</taxon>
    </lineage>
</organism>
<proteinExistence type="predicted"/>
<evidence type="ECO:0000256" key="1">
    <source>
        <dbReference type="ARBA" id="ARBA00023125"/>
    </source>
</evidence>
<keyword evidence="2" id="KW-0175">Coiled coil</keyword>
<reference evidence="4 5" key="1">
    <citation type="submission" date="2024-05" db="EMBL/GenBank/DDBJ databases">
        <title>Microbispora sp.ZYX-F-249.</title>
        <authorList>
            <person name="Xie H."/>
        </authorList>
    </citation>
    <scope>NUCLEOTIDE SEQUENCE [LARGE SCALE GENOMIC DNA]</scope>
    <source>
        <strain evidence="4 5">ZYX-F-249</strain>
    </source>
</reference>
<dbReference type="InterPro" id="IPR047057">
    <property type="entry name" value="MerR_fam"/>
</dbReference>
<name>A0ABV0AHZ2_9ACTN</name>
<protein>
    <submittedName>
        <fullName evidence="4">MerR family transcriptional regulator</fullName>
    </submittedName>
</protein>
<dbReference type="InterPro" id="IPR000551">
    <property type="entry name" value="MerR-type_HTH_dom"/>
</dbReference>